<dbReference type="InterPro" id="IPR025528">
    <property type="entry name" value="BrnA_antitoxin"/>
</dbReference>
<proteinExistence type="predicted"/>
<sequence length="89" mass="10117">MILPTPEEDAVLTAAAADDPDNQVLSDDEWDEARLRAVRPEPDTGKERVAVRFSEPVVQRFRATGSGWQRRMDAALQDWLKHHNPEQLP</sequence>
<dbReference type="Pfam" id="PF14384">
    <property type="entry name" value="BrnA_antitoxin"/>
    <property type="match status" value="1"/>
</dbReference>
<dbReference type="EMBL" id="CP003989">
    <property type="protein sequence ID" value="AGA32347.1"/>
    <property type="molecule type" value="Genomic_DNA"/>
</dbReference>
<dbReference type="KEGG" id="tni:TVNIR_0647"/>
<name>L0DTM3_THIND</name>
<reference evidence="1" key="1">
    <citation type="submission" date="2015-12" db="EMBL/GenBank/DDBJ databases">
        <authorList>
            <person name="Tikhonova T.V."/>
            <person name="Pavlov A.R."/>
            <person name="Beletsky A.V."/>
            <person name="Mardanov A.V."/>
            <person name="Sorokin D.Y."/>
            <person name="Ravin N.V."/>
            <person name="Popov V.O."/>
        </authorList>
    </citation>
    <scope>NUCLEOTIDE SEQUENCE</scope>
    <source>
        <strain evidence="1">DSM 14787</strain>
    </source>
</reference>
<accession>L0DTM3</accession>
<dbReference type="eggNOG" id="COG3514">
    <property type="taxonomic scope" value="Bacteria"/>
</dbReference>
<dbReference type="AlphaFoldDB" id="L0DTM3"/>
<protein>
    <recommendedName>
        <fullName evidence="3">BrnA antitoxin of type II toxin-antitoxin system</fullName>
    </recommendedName>
</protein>
<evidence type="ECO:0008006" key="3">
    <source>
        <dbReference type="Google" id="ProtNLM"/>
    </source>
</evidence>
<organism evidence="1 2">
    <name type="scientific">Thioalkalivibrio nitratireducens (strain DSM 14787 / UNIQEM 213 / ALEN2)</name>
    <dbReference type="NCBI Taxonomy" id="1255043"/>
    <lineage>
        <taxon>Bacteria</taxon>
        <taxon>Pseudomonadati</taxon>
        <taxon>Pseudomonadota</taxon>
        <taxon>Gammaproteobacteria</taxon>
        <taxon>Chromatiales</taxon>
        <taxon>Ectothiorhodospiraceae</taxon>
        <taxon>Thioalkalivibrio</taxon>
    </lineage>
</organism>
<evidence type="ECO:0000313" key="2">
    <source>
        <dbReference type="Proteomes" id="UP000010809"/>
    </source>
</evidence>
<dbReference type="HOGENOM" id="CLU_140900_0_2_6"/>
<dbReference type="STRING" id="1255043.TVNIR_0647"/>
<dbReference type="PATRIC" id="fig|1255043.3.peg.653"/>
<evidence type="ECO:0000313" key="1">
    <source>
        <dbReference type="EMBL" id="AGA32347.1"/>
    </source>
</evidence>
<gene>
    <name evidence="1" type="ordered locus">TVNIR_0647</name>
</gene>
<keyword evidence="2" id="KW-1185">Reference proteome</keyword>
<dbReference type="Proteomes" id="UP000010809">
    <property type="component" value="Chromosome"/>
</dbReference>